<sequence length="561" mass="61712">MPDAELDAAPRDPTQMLDAFLVAAVRPPLRRLGPPAGRVVGLFVGLVAATTSLAYVGAHAADAHTPAQLAVGVLGVVVVAAWAALECAALAAPYAPVATADAESGAKAEPAPAPGDALAPWRAGAEFAVWMLFIYACDRTDLVARGEKHTSQKSFWCLWGLICLAAACTVRSCRAPRVLAREQTEEWKGWMQLMFLLYHYFAQAQLYNAIRVYIAAYVWMTGYGNFLYYQKTGNFGAVRVCQTLFRLNFFVVVVCVALRNEYMLYYIAPMHTLFTLFVWLALRIGRARNDDARVLVVKVVSTLLLTALLYDVEAVFRFAFGWQPMRALVAFHDPLHPEFTDELHEWRFRSGLDRYVWVFGMACAALFPVLSKALARVDAAEAAARRAIRGAVVAALLGAIYVYHDAVFSLDKYAYNGYHPYTSWLPILVYILLRNLTPALRARYVHLFTFLGQVTLETYILQFHVWMKTTGLNGSPKFLLVLIEGHFWLNFAVVSAAYFLVSVRVFRLTCALRDALVPDDARDLPRALAVLGGVVAALAAAGHGLRAALPAPLAAAAAVGE</sequence>
<proteinExistence type="inferred from homology"/>
<feature type="transmembrane region" description="Helical" evidence="8">
    <location>
        <begin position="487"/>
        <end position="506"/>
    </location>
</feature>
<dbReference type="GO" id="GO:0005975">
    <property type="term" value="P:carbohydrate metabolic process"/>
    <property type="evidence" value="ECO:0007669"/>
    <property type="project" value="UniProtKB-ARBA"/>
</dbReference>
<name>A0A8J2WZP2_9STRA</name>
<dbReference type="PANTHER" id="PTHR13533:SF1">
    <property type="entry name" value="N-ACETYLNEURAMINATE 9-O-ACETYLTRANSFERASE"/>
    <property type="match status" value="1"/>
</dbReference>
<feature type="transmembrane region" description="Helical" evidence="8">
    <location>
        <begin position="527"/>
        <end position="545"/>
    </location>
</feature>
<keyword evidence="5 8" id="KW-1133">Transmembrane helix</keyword>
<feature type="transmembrane region" description="Helical" evidence="8">
    <location>
        <begin position="445"/>
        <end position="467"/>
    </location>
</feature>
<dbReference type="GO" id="GO:0016407">
    <property type="term" value="F:acetyltransferase activity"/>
    <property type="evidence" value="ECO:0007669"/>
    <property type="project" value="TreeGrafter"/>
</dbReference>
<feature type="transmembrane region" description="Helical" evidence="8">
    <location>
        <begin position="240"/>
        <end position="259"/>
    </location>
</feature>
<comment type="caution">
    <text evidence="10">The sequence shown here is derived from an EMBL/GenBank/DDBJ whole genome shotgun (WGS) entry which is preliminary data.</text>
</comment>
<dbReference type="GO" id="GO:0016020">
    <property type="term" value="C:membrane"/>
    <property type="evidence" value="ECO:0007669"/>
    <property type="project" value="UniProtKB-SubCell"/>
</dbReference>
<evidence type="ECO:0000256" key="7">
    <source>
        <dbReference type="ARBA" id="ARBA00023180"/>
    </source>
</evidence>
<feature type="transmembrane region" description="Helical" evidence="8">
    <location>
        <begin position="265"/>
        <end position="282"/>
    </location>
</feature>
<evidence type="ECO:0000256" key="5">
    <source>
        <dbReference type="ARBA" id="ARBA00022989"/>
    </source>
</evidence>
<evidence type="ECO:0000256" key="2">
    <source>
        <dbReference type="ARBA" id="ARBA00010666"/>
    </source>
</evidence>
<keyword evidence="6 8" id="KW-0472">Membrane</keyword>
<reference evidence="10" key="1">
    <citation type="submission" date="2021-11" db="EMBL/GenBank/DDBJ databases">
        <authorList>
            <consortium name="Genoscope - CEA"/>
            <person name="William W."/>
        </authorList>
    </citation>
    <scope>NUCLEOTIDE SEQUENCE</scope>
</reference>
<feature type="transmembrane region" description="Helical" evidence="8">
    <location>
        <begin position="387"/>
        <end position="404"/>
    </location>
</feature>
<dbReference type="Proteomes" id="UP000789595">
    <property type="component" value="Unassembled WGS sequence"/>
</dbReference>
<evidence type="ECO:0000256" key="1">
    <source>
        <dbReference type="ARBA" id="ARBA00004141"/>
    </source>
</evidence>
<accession>A0A8J2WZP2</accession>
<evidence type="ECO:0000256" key="8">
    <source>
        <dbReference type="SAM" id="Phobius"/>
    </source>
</evidence>
<feature type="transmembrane region" description="Helical" evidence="8">
    <location>
        <begin position="210"/>
        <end position="228"/>
    </location>
</feature>
<comment type="subcellular location">
    <subcellularLocation>
        <location evidence="1">Membrane</location>
        <topology evidence="1">Multi-pass membrane protein</topology>
    </subcellularLocation>
</comment>
<keyword evidence="4 8" id="KW-0812">Transmembrane</keyword>
<feature type="transmembrane region" description="Helical" evidence="8">
    <location>
        <begin position="294"/>
        <end position="312"/>
    </location>
</feature>
<keyword evidence="11" id="KW-1185">Reference proteome</keyword>
<evidence type="ECO:0000256" key="4">
    <source>
        <dbReference type="ARBA" id="ARBA00022692"/>
    </source>
</evidence>
<feature type="transmembrane region" description="Helical" evidence="8">
    <location>
        <begin position="355"/>
        <end position="375"/>
    </location>
</feature>
<gene>
    <name evidence="10" type="ORF">PECAL_3P25890</name>
</gene>
<dbReference type="EMBL" id="CAKKNE010000003">
    <property type="protein sequence ID" value="CAH0372580.1"/>
    <property type="molecule type" value="Genomic_DNA"/>
</dbReference>
<evidence type="ECO:0000313" key="10">
    <source>
        <dbReference type="EMBL" id="CAH0372580.1"/>
    </source>
</evidence>
<dbReference type="InterPro" id="IPR012419">
    <property type="entry name" value="Cas1_AcylTrans_dom"/>
</dbReference>
<evidence type="ECO:0000259" key="9">
    <source>
        <dbReference type="Pfam" id="PF07779"/>
    </source>
</evidence>
<feature type="domain" description="Cas1p 10 TM acyl transferase" evidence="9">
    <location>
        <begin position="70"/>
        <end position="527"/>
    </location>
</feature>
<dbReference type="OrthoDB" id="1932925at2759"/>
<organism evidence="10 11">
    <name type="scientific">Pelagomonas calceolata</name>
    <dbReference type="NCBI Taxonomy" id="35677"/>
    <lineage>
        <taxon>Eukaryota</taxon>
        <taxon>Sar</taxon>
        <taxon>Stramenopiles</taxon>
        <taxon>Ochrophyta</taxon>
        <taxon>Pelagophyceae</taxon>
        <taxon>Pelagomonadales</taxon>
        <taxon>Pelagomonadaceae</taxon>
        <taxon>Pelagomonas</taxon>
    </lineage>
</organism>
<feature type="transmembrane region" description="Helical" evidence="8">
    <location>
        <begin position="67"/>
        <end position="85"/>
    </location>
</feature>
<dbReference type="Pfam" id="PF07779">
    <property type="entry name" value="Cas1_AcylT"/>
    <property type="match status" value="1"/>
</dbReference>
<comment type="similarity">
    <text evidence="2">Belongs to the PC-esterase family. CASD1 subfamily.</text>
</comment>
<keyword evidence="3" id="KW-0808">Transferase</keyword>
<evidence type="ECO:0000256" key="3">
    <source>
        <dbReference type="ARBA" id="ARBA00022679"/>
    </source>
</evidence>
<feature type="transmembrane region" description="Helical" evidence="8">
    <location>
        <begin position="39"/>
        <end position="61"/>
    </location>
</feature>
<evidence type="ECO:0000313" key="11">
    <source>
        <dbReference type="Proteomes" id="UP000789595"/>
    </source>
</evidence>
<dbReference type="AlphaFoldDB" id="A0A8J2WZP2"/>
<protein>
    <recommendedName>
        <fullName evidence="9">Cas1p 10 TM acyl transferase domain-containing protein</fullName>
    </recommendedName>
</protein>
<dbReference type="PANTHER" id="PTHR13533">
    <property type="entry name" value="N-ACETYLNEURAMINATE 9-O-ACETYLTRANSFERASE"/>
    <property type="match status" value="1"/>
</dbReference>
<dbReference type="GO" id="GO:0005794">
    <property type="term" value="C:Golgi apparatus"/>
    <property type="evidence" value="ECO:0007669"/>
    <property type="project" value="TreeGrafter"/>
</dbReference>
<keyword evidence="7" id="KW-0325">Glycoprotein</keyword>
<evidence type="ECO:0000256" key="6">
    <source>
        <dbReference type="ARBA" id="ARBA00023136"/>
    </source>
</evidence>
<feature type="transmembrane region" description="Helical" evidence="8">
    <location>
        <begin position="416"/>
        <end position="433"/>
    </location>
</feature>